<protein>
    <submittedName>
        <fullName evidence="10">Spermidine/putrescine transport system permease protein</fullName>
    </submittedName>
</protein>
<evidence type="ECO:0000256" key="4">
    <source>
        <dbReference type="ARBA" id="ARBA00022519"/>
    </source>
</evidence>
<feature type="transmembrane region" description="Helical" evidence="8">
    <location>
        <begin position="180"/>
        <end position="204"/>
    </location>
</feature>
<comment type="similarity">
    <text evidence="8">Belongs to the binding-protein-dependent transport system permease family.</text>
</comment>
<keyword evidence="7 8" id="KW-0472">Membrane</keyword>
<keyword evidence="4" id="KW-0997">Cell inner membrane</keyword>
<dbReference type="InterPro" id="IPR000515">
    <property type="entry name" value="MetI-like"/>
</dbReference>
<dbReference type="CDD" id="cd06261">
    <property type="entry name" value="TM_PBP2"/>
    <property type="match status" value="1"/>
</dbReference>
<keyword evidence="2 8" id="KW-0813">Transport</keyword>
<dbReference type="RefSeq" id="WP_264599631.1">
    <property type="nucleotide sequence ID" value="NZ_JAOQNS010000001.1"/>
</dbReference>
<evidence type="ECO:0000256" key="3">
    <source>
        <dbReference type="ARBA" id="ARBA00022475"/>
    </source>
</evidence>
<evidence type="ECO:0000313" key="11">
    <source>
        <dbReference type="Proteomes" id="UP001209755"/>
    </source>
</evidence>
<feature type="transmembrane region" description="Helical" evidence="8">
    <location>
        <begin position="12"/>
        <end position="36"/>
    </location>
</feature>
<evidence type="ECO:0000256" key="7">
    <source>
        <dbReference type="ARBA" id="ARBA00023136"/>
    </source>
</evidence>
<evidence type="ECO:0000256" key="8">
    <source>
        <dbReference type="RuleBase" id="RU363032"/>
    </source>
</evidence>
<dbReference type="Gene3D" id="1.10.3720.10">
    <property type="entry name" value="MetI-like"/>
    <property type="match status" value="1"/>
</dbReference>
<sequence length="265" mass="28608">MIGAVPGWVRPLAVLFVIAIAIFMLAPLVVVVASSVSASEFLVFPPRGLSGRWYAEVLQSDAYLSAAWTSLLLALMTVALSLSLGTAAALALARFRIPGRAFISSLFLSPLILPSLIFAIGLLMVFSIYGNGPSLFGLVIGHTVITLPYVIRTVTASLADMDPHLDEAARMMGARWWQRYFLVILPQCRTGMAAGAFFAFNISFDDAVVALFMRAPDVETLPMRIYSTLEFSPDPSVAAVSTIMIAMTAVLVLLLDRIFGLSKIM</sequence>
<dbReference type="InterPro" id="IPR035906">
    <property type="entry name" value="MetI-like_sf"/>
</dbReference>
<gene>
    <name evidence="10" type="ORF">M2319_000269</name>
</gene>
<name>A0ABT3H6D7_9HYPH</name>
<evidence type="ECO:0000256" key="2">
    <source>
        <dbReference type="ARBA" id="ARBA00022448"/>
    </source>
</evidence>
<comment type="caution">
    <text evidence="10">The sequence shown here is derived from an EMBL/GenBank/DDBJ whole genome shotgun (WGS) entry which is preliminary data.</text>
</comment>
<keyword evidence="3" id="KW-1003">Cell membrane</keyword>
<keyword evidence="6 8" id="KW-1133">Transmembrane helix</keyword>
<dbReference type="PROSITE" id="PS50928">
    <property type="entry name" value="ABC_TM1"/>
    <property type="match status" value="1"/>
</dbReference>
<evidence type="ECO:0000259" key="9">
    <source>
        <dbReference type="PROSITE" id="PS50928"/>
    </source>
</evidence>
<evidence type="ECO:0000313" key="10">
    <source>
        <dbReference type="EMBL" id="MCW2305953.1"/>
    </source>
</evidence>
<dbReference type="PANTHER" id="PTHR43357:SF4">
    <property type="entry name" value="INNER MEMBRANE ABC TRANSPORTER PERMEASE PROTEIN YDCV"/>
    <property type="match status" value="1"/>
</dbReference>
<feature type="domain" description="ABC transmembrane type-1" evidence="9">
    <location>
        <begin position="67"/>
        <end position="255"/>
    </location>
</feature>
<feature type="transmembrane region" description="Helical" evidence="8">
    <location>
        <begin position="236"/>
        <end position="255"/>
    </location>
</feature>
<keyword evidence="5 8" id="KW-0812">Transmembrane</keyword>
<evidence type="ECO:0000256" key="5">
    <source>
        <dbReference type="ARBA" id="ARBA00022692"/>
    </source>
</evidence>
<dbReference type="PANTHER" id="PTHR43357">
    <property type="entry name" value="INNER MEMBRANE ABC TRANSPORTER PERMEASE PROTEIN YDCV"/>
    <property type="match status" value="1"/>
</dbReference>
<dbReference type="Proteomes" id="UP001209755">
    <property type="component" value="Unassembled WGS sequence"/>
</dbReference>
<proteinExistence type="inferred from homology"/>
<feature type="transmembrane region" description="Helical" evidence="8">
    <location>
        <begin position="105"/>
        <end position="129"/>
    </location>
</feature>
<keyword evidence="11" id="KW-1185">Reference proteome</keyword>
<accession>A0ABT3H6D7</accession>
<evidence type="ECO:0000256" key="6">
    <source>
        <dbReference type="ARBA" id="ARBA00022989"/>
    </source>
</evidence>
<organism evidence="10 11">
    <name type="scientific">Rhodobium gokarnense</name>
    <dbReference type="NCBI Taxonomy" id="364296"/>
    <lineage>
        <taxon>Bacteria</taxon>
        <taxon>Pseudomonadati</taxon>
        <taxon>Pseudomonadota</taxon>
        <taxon>Alphaproteobacteria</taxon>
        <taxon>Hyphomicrobiales</taxon>
        <taxon>Rhodobiaceae</taxon>
        <taxon>Rhodobium</taxon>
    </lineage>
</organism>
<dbReference type="SUPFAM" id="SSF161098">
    <property type="entry name" value="MetI-like"/>
    <property type="match status" value="1"/>
</dbReference>
<feature type="transmembrane region" description="Helical" evidence="8">
    <location>
        <begin position="135"/>
        <end position="159"/>
    </location>
</feature>
<evidence type="ECO:0000256" key="1">
    <source>
        <dbReference type="ARBA" id="ARBA00004429"/>
    </source>
</evidence>
<dbReference type="EMBL" id="JAOQNS010000001">
    <property type="protein sequence ID" value="MCW2305953.1"/>
    <property type="molecule type" value="Genomic_DNA"/>
</dbReference>
<reference evidence="11" key="1">
    <citation type="submission" date="2023-07" db="EMBL/GenBank/DDBJ databases">
        <title>Genome sequencing of Purple Non-Sulfur Bacteria from various extreme environments.</title>
        <authorList>
            <person name="Mayer M."/>
        </authorList>
    </citation>
    <scope>NUCLEOTIDE SEQUENCE [LARGE SCALE GENOMIC DNA]</scope>
    <source>
        <strain evidence="11">DSM 17935</strain>
    </source>
</reference>
<dbReference type="Pfam" id="PF00528">
    <property type="entry name" value="BPD_transp_1"/>
    <property type="match status" value="1"/>
</dbReference>
<feature type="transmembrane region" description="Helical" evidence="8">
    <location>
        <begin position="71"/>
        <end position="93"/>
    </location>
</feature>
<comment type="subcellular location">
    <subcellularLocation>
        <location evidence="1">Cell inner membrane</location>
        <topology evidence="1">Multi-pass membrane protein</topology>
    </subcellularLocation>
    <subcellularLocation>
        <location evidence="8">Cell membrane</location>
        <topology evidence="8">Multi-pass membrane protein</topology>
    </subcellularLocation>
</comment>